<keyword evidence="3" id="KW-1185">Reference proteome</keyword>
<evidence type="ECO:0000313" key="2">
    <source>
        <dbReference type="EMBL" id="KMQ95194.1"/>
    </source>
</evidence>
<sequence>MDMYDEAGGPAAASLAENGHHVYYIKRVASGISNPTREVESGRMDTQKTVQRKLKVAASRLKAETAEKNTGNSPNPSDSPRTKILANGEENKKTRRSEEEKLGKSLEKCATRGRSSLV</sequence>
<dbReference type="EMBL" id="LBMM01002164">
    <property type="protein sequence ID" value="KMQ95194.1"/>
    <property type="molecule type" value="Genomic_DNA"/>
</dbReference>
<accession>A0A0J7KY43</accession>
<dbReference type="Proteomes" id="UP000036403">
    <property type="component" value="Unassembled WGS sequence"/>
</dbReference>
<dbReference type="PaxDb" id="67767-A0A0J7KY43"/>
<comment type="caution">
    <text evidence="2">The sequence shown here is derived from an EMBL/GenBank/DDBJ whole genome shotgun (WGS) entry which is preliminary data.</text>
</comment>
<proteinExistence type="predicted"/>
<gene>
    <name evidence="2" type="ORF">RF55_4605</name>
</gene>
<evidence type="ECO:0000313" key="3">
    <source>
        <dbReference type="Proteomes" id="UP000036403"/>
    </source>
</evidence>
<organism evidence="2 3">
    <name type="scientific">Lasius niger</name>
    <name type="common">Black garden ant</name>
    <dbReference type="NCBI Taxonomy" id="67767"/>
    <lineage>
        <taxon>Eukaryota</taxon>
        <taxon>Metazoa</taxon>
        <taxon>Ecdysozoa</taxon>
        <taxon>Arthropoda</taxon>
        <taxon>Hexapoda</taxon>
        <taxon>Insecta</taxon>
        <taxon>Pterygota</taxon>
        <taxon>Neoptera</taxon>
        <taxon>Endopterygota</taxon>
        <taxon>Hymenoptera</taxon>
        <taxon>Apocrita</taxon>
        <taxon>Aculeata</taxon>
        <taxon>Formicoidea</taxon>
        <taxon>Formicidae</taxon>
        <taxon>Formicinae</taxon>
        <taxon>Lasius</taxon>
        <taxon>Lasius</taxon>
    </lineage>
</organism>
<dbReference type="AlphaFoldDB" id="A0A0J7KY43"/>
<evidence type="ECO:0000256" key="1">
    <source>
        <dbReference type="SAM" id="MobiDB-lite"/>
    </source>
</evidence>
<name>A0A0J7KY43_LASNI</name>
<feature type="region of interest" description="Disordered" evidence="1">
    <location>
        <begin position="34"/>
        <end position="118"/>
    </location>
</feature>
<feature type="compositionally biased region" description="Basic and acidic residues" evidence="1">
    <location>
        <begin position="89"/>
        <end position="110"/>
    </location>
</feature>
<reference evidence="2 3" key="1">
    <citation type="submission" date="2015-04" db="EMBL/GenBank/DDBJ databases">
        <title>Lasius niger genome sequencing.</title>
        <authorList>
            <person name="Konorov E.A."/>
            <person name="Nikitin M.A."/>
            <person name="Kirill M.V."/>
            <person name="Chang P."/>
        </authorList>
    </citation>
    <scope>NUCLEOTIDE SEQUENCE [LARGE SCALE GENOMIC DNA]</scope>
    <source>
        <tissue evidence="2">Whole</tissue>
    </source>
</reference>
<feature type="compositionally biased region" description="Basic and acidic residues" evidence="1">
    <location>
        <begin position="37"/>
        <end position="46"/>
    </location>
</feature>
<feature type="compositionally biased region" description="Polar residues" evidence="1">
    <location>
        <begin position="68"/>
        <end position="79"/>
    </location>
</feature>
<protein>
    <submittedName>
        <fullName evidence="2">Uncharacterized protein</fullName>
    </submittedName>
</protein>